<dbReference type="KEGG" id="hsf:HLASA_0015"/>
<sequence>MQYFGDASGNLRNVLHGREEVFSIAVVAGPPFAVGACPKRVVRKNSILEEAKWSHLKDTSKRRMLECLSDREEDLIFNFATVSRDELIGMDGHYHLFNEGSLPTSSDVFLKSLLYAVLLDDIRSKQQNQNAKFYFDQFASRPSWENLERLLGESVPTIDHRHGDSKSRAGIQTADCIAGAARHDRLDNSSWLELLPEQRATDVSTVAISGIQQRLREL</sequence>
<evidence type="ECO:0000313" key="3">
    <source>
        <dbReference type="Proteomes" id="UP000060390"/>
    </source>
</evidence>
<accession>A0A0F7PA83</accession>
<evidence type="ECO:0000313" key="4">
    <source>
        <dbReference type="Proteomes" id="UP000069906"/>
    </source>
</evidence>
<gene>
    <name evidence="2" type="ORF">HLASA_0015</name>
    <name evidence="1" type="ORF">HLASF_0015</name>
</gene>
<dbReference type="InterPro" id="IPR024524">
    <property type="entry name" value="DUF3800"/>
</dbReference>
<protein>
    <recommendedName>
        <fullName evidence="5">DUF3800 domain-containing protein</fullName>
    </recommendedName>
</protein>
<dbReference type="GeneID" id="95971430"/>
<dbReference type="Proteomes" id="UP000060390">
    <property type="component" value="Chromosome"/>
</dbReference>
<keyword evidence="4" id="KW-1185">Reference proteome</keyword>
<dbReference type="RefSeq" id="WP_162198638.1">
    <property type="nucleotide sequence ID" value="NZ_CP008874.1"/>
</dbReference>
<dbReference type="HOGENOM" id="CLU_1264537_0_0_2"/>
<reference evidence="2 3" key="3">
    <citation type="journal article" date="2016" name="Stand. Genomic Sci.">
        <title>Complete genome sequence of 'Halanaeroarchaeum sulfurireducens' M27-SA2, a sulfur-reducing and acetate-oxidizing haloarchaeon from the deep-sea hypersaline anoxic lake Medee.</title>
        <authorList>
            <person name="Messina E."/>
            <person name="Sorokin D.Y."/>
            <person name="Kublanov I.V."/>
            <person name="Toshchakov S."/>
            <person name="Lopatina A."/>
            <person name="Arcadi E."/>
            <person name="Smedile F."/>
            <person name="La Spada G."/>
            <person name="La Cono V."/>
            <person name="Yakimov M.M."/>
        </authorList>
    </citation>
    <scope>NUCLEOTIDE SEQUENCE [LARGE SCALE GENOMIC DNA]</scope>
    <source>
        <strain evidence="2 3">M27-SA2</strain>
    </source>
</reference>
<evidence type="ECO:0000313" key="1">
    <source>
        <dbReference type="EMBL" id="AKH96529.1"/>
    </source>
</evidence>
<reference evidence="3" key="2">
    <citation type="submission" date="2015-05" db="EMBL/GenBank/DDBJ databases">
        <title>Complete genome sequence of Halanaeroarchaeum sulfurireducens type strain M27-SA2, a sulfate-reducer haloarchaeon from marine anoxic lake Medee.</title>
        <authorList>
            <person name="Messina E."/>
            <person name="Kublanov I.V."/>
            <person name="Toshchakov S."/>
            <person name="Arcadi E."/>
            <person name="La Spada G."/>
            <person name="La Cono V."/>
            <person name="Yakimov M.M."/>
        </authorList>
    </citation>
    <scope>NUCLEOTIDE SEQUENCE [LARGE SCALE GENOMIC DNA]</scope>
    <source>
        <strain evidence="3">M27-SA2</strain>
    </source>
</reference>
<name>A0A0F7PA83_9EURY</name>
<organism evidence="1 4">
    <name type="scientific">Halanaeroarchaeum sulfurireducens</name>
    <dbReference type="NCBI Taxonomy" id="1604004"/>
    <lineage>
        <taxon>Archaea</taxon>
        <taxon>Methanobacteriati</taxon>
        <taxon>Methanobacteriota</taxon>
        <taxon>Stenosarchaea group</taxon>
        <taxon>Halobacteria</taxon>
        <taxon>Halobacteriales</taxon>
        <taxon>Halobacteriaceae</taxon>
        <taxon>Halanaeroarchaeum</taxon>
    </lineage>
</organism>
<dbReference type="OrthoDB" id="275437at2157"/>
<dbReference type="EMBL" id="CP008874">
    <property type="protein sequence ID" value="AKH96529.1"/>
    <property type="molecule type" value="Genomic_DNA"/>
</dbReference>
<evidence type="ECO:0008006" key="5">
    <source>
        <dbReference type="Google" id="ProtNLM"/>
    </source>
</evidence>
<evidence type="ECO:0000313" key="2">
    <source>
        <dbReference type="EMBL" id="ALG80931.1"/>
    </source>
</evidence>
<proteinExistence type="predicted"/>
<reference evidence="1 4" key="1">
    <citation type="journal article" date="2015" name="ISME J.">
        <title>Elemental sulfur and acetate can support life of a novel strictly anaerobic haloarchaeon.</title>
        <authorList>
            <person name="Sorokin D.Y."/>
            <person name="Kublanov I.V."/>
            <person name="Gavrilov S.N."/>
            <person name="Rojo D."/>
            <person name="Roman P."/>
            <person name="Golyshin P.N."/>
            <person name="Slepak V.Z."/>
            <person name="Smedile F."/>
            <person name="Ferrer M."/>
            <person name="Messina E."/>
            <person name="La Cono V."/>
            <person name="Yakimov M.M."/>
        </authorList>
    </citation>
    <scope>NUCLEOTIDE SEQUENCE [LARGE SCALE GENOMIC DNA]</scope>
    <source>
        <strain evidence="1 4">HSR2</strain>
    </source>
</reference>
<dbReference type="EMBL" id="CP011564">
    <property type="protein sequence ID" value="ALG80931.1"/>
    <property type="molecule type" value="Genomic_DNA"/>
</dbReference>
<dbReference type="Pfam" id="PF12686">
    <property type="entry name" value="DUF3800"/>
    <property type="match status" value="1"/>
</dbReference>
<dbReference type="STRING" id="1604004.HLASA_0015"/>
<dbReference type="Proteomes" id="UP000069906">
    <property type="component" value="Chromosome"/>
</dbReference>
<dbReference type="KEGG" id="hsu:HLASF_0015"/>
<dbReference type="AlphaFoldDB" id="A0A0F7PA83"/>